<evidence type="ECO:0000256" key="1">
    <source>
        <dbReference type="ARBA" id="ARBA00006383"/>
    </source>
</evidence>
<proteinExistence type="inferred from homology"/>
<keyword evidence="4" id="KW-0046">Antibiotic resistance</keyword>
<evidence type="ECO:0000256" key="2">
    <source>
        <dbReference type="ARBA" id="ARBA00022679"/>
    </source>
</evidence>
<evidence type="ECO:0000256" key="4">
    <source>
        <dbReference type="RuleBase" id="RU365031"/>
    </source>
</evidence>
<dbReference type="SUPFAM" id="SSF110710">
    <property type="entry name" value="TTHA0583/YokD-like"/>
    <property type="match status" value="1"/>
</dbReference>
<keyword evidence="2 4" id="KW-0808">Transferase</keyword>
<protein>
    <recommendedName>
        <fullName evidence="4">Aminoglycoside N(3)-acetyltransferase</fullName>
        <ecNumber evidence="4">2.3.1.-</ecNumber>
    </recommendedName>
</protein>
<dbReference type="AlphaFoldDB" id="A0AA41Q2I6"/>
<gene>
    <name evidence="6" type="ORF">LZ495_17035</name>
</gene>
<evidence type="ECO:0000313" key="6">
    <source>
        <dbReference type="EMBL" id="MCF2528912.1"/>
    </source>
</evidence>
<dbReference type="RefSeq" id="WP_235053073.1">
    <property type="nucleotide sequence ID" value="NZ_JAKFHA010000008.1"/>
</dbReference>
<comment type="similarity">
    <text evidence="1 4">Belongs to the antibiotic N-acetyltransferase family.</text>
</comment>
<evidence type="ECO:0000256" key="3">
    <source>
        <dbReference type="ARBA" id="ARBA00023315"/>
    </source>
</evidence>
<organism evidence="6 7">
    <name type="scientific">Yinghuangia soli</name>
    <dbReference type="NCBI Taxonomy" id="2908204"/>
    <lineage>
        <taxon>Bacteria</taxon>
        <taxon>Bacillati</taxon>
        <taxon>Actinomycetota</taxon>
        <taxon>Actinomycetes</taxon>
        <taxon>Kitasatosporales</taxon>
        <taxon>Streptomycetaceae</taxon>
        <taxon>Yinghuangia</taxon>
    </lineage>
</organism>
<dbReference type="EC" id="2.3.1.-" evidence="4"/>
<dbReference type="GO" id="GO:0046677">
    <property type="term" value="P:response to antibiotic"/>
    <property type="evidence" value="ECO:0007669"/>
    <property type="project" value="UniProtKB-KW"/>
</dbReference>
<feature type="compositionally biased region" description="Pro residues" evidence="5">
    <location>
        <begin position="1"/>
        <end position="16"/>
    </location>
</feature>
<comment type="caution">
    <text evidence="6">The sequence shown here is derived from an EMBL/GenBank/DDBJ whole genome shotgun (WGS) entry which is preliminary data.</text>
</comment>
<evidence type="ECO:0000256" key="5">
    <source>
        <dbReference type="SAM" id="MobiDB-lite"/>
    </source>
</evidence>
<accession>A0AA41Q2I6</accession>
<feature type="region of interest" description="Disordered" evidence="5">
    <location>
        <begin position="1"/>
        <end position="32"/>
    </location>
</feature>
<sequence>MTTRPPVDPRLIPPPVVALGPDAPADTSAARPPRTVRELVGDLRDLGVQSSDVLLVHCRLRDIGAVERGARGVLAALTEAVGKNGTLVLPAFTELNSDTSLPFQRATHGLSDDELQAYKSKMPPFDPVWTPASPTMGALAEVLRQAPGSVRSSHPQSSFVARGSLADGIVRHHNPVSHFGEQSPLARLFSLPDAKVLMLGAGFSAFTGFHLAEYYQSRIATRMYRCVAPDWLGRPMWASYEDVLLDLADFDRIGADLTEHIPIAQGLVGNAQSRLVPLIPAVAFAADWMARNRTNGAPAVA</sequence>
<dbReference type="Pfam" id="PF02522">
    <property type="entry name" value="Antibiotic_NAT"/>
    <property type="match status" value="1"/>
</dbReference>
<dbReference type="PANTHER" id="PTHR11104:SF0">
    <property type="entry name" value="SPBETA PROPHAGE-DERIVED AMINOGLYCOSIDE N(3')-ACETYLTRANSFERASE-LIKE PROTEIN YOKD"/>
    <property type="match status" value="1"/>
</dbReference>
<dbReference type="GO" id="GO:0046353">
    <property type="term" value="F:aminoglycoside 3-N-acetyltransferase activity"/>
    <property type="evidence" value="ECO:0007669"/>
    <property type="project" value="UniProtKB-EC"/>
</dbReference>
<evidence type="ECO:0000313" key="7">
    <source>
        <dbReference type="Proteomes" id="UP001165378"/>
    </source>
</evidence>
<keyword evidence="7" id="KW-1185">Reference proteome</keyword>
<dbReference type="PANTHER" id="PTHR11104">
    <property type="entry name" value="AMINOGLYCOSIDE N3-ACETYLTRANSFERASE"/>
    <property type="match status" value="1"/>
</dbReference>
<comment type="catalytic activity">
    <reaction evidence="4">
        <text>a 2-deoxystreptamine antibiotic + acetyl-CoA = an N(3)-acetyl-2-deoxystreptamine antibiotic + CoA + H(+)</text>
        <dbReference type="Rhea" id="RHEA:12665"/>
        <dbReference type="ChEBI" id="CHEBI:15378"/>
        <dbReference type="ChEBI" id="CHEBI:57287"/>
        <dbReference type="ChEBI" id="CHEBI:57288"/>
        <dbReference type="ChEBI" id="CHEBI:57921"/>
        <dbReference type="ChEBI" id="CHEBI:77452"/>
        <dbReference type="EC" id="2.3.1.81"/>
    </reaction>
</comment>
<keyword evidence="3 4" id="KW-0012">Acyltransferase</keyword>
<name>A0AA41Q2I6_9ACTN</name>
<dbReference type="InterPro" id="IPR003679">
    <property type="entry name" value="Amioglycoside_AcTrfase"/>
</dbReference>
<dbReference type="Proteomes" id="UP001165378">
    <property type="component" value="Unassembled WGS sequence"/>
</dbReference>
<reference evidence="6" key="1">
    <citation type="submission" date="2022-01" db="EMBL/GenBank/DDBJ databases">
        <title>Genome-Based Taxonomic Classification of the Phylum Actinobacteria.</title>
        <authorList>
            <person name="Gao Y."/>
        </authorList>
    </citation>
    <scope>NUCLEOTIDE SEQUENCE</scope>
    <source>
        <strain evidence="6">KLBMP 8922</strain>
    </source>
</reference>
<dbReference type="InterPro" id="IPR028345">
    <property type="entry name" value="Antibiotic_NAT-like"/>
</dbReference>
<dbReference type="EMBL" id="JAKFHA010000008">
    <property type="protein sequence ID" value="MCF2528912.1"/>
    <property type="molecule type" value="Genomic_DNA"/>
</dbReference>